<evidence type="ECO:0000313" key="2">
    <source>
        <dbReference type="EMBL" id="KAK0744270.1"/>
    </source>
</evidence>
<dbReference type="SUPFAM" id="SSF55729">
    <property type="entry name" value="Acyl-CoA N-acyltransferases (Nat)"/>
    <property type="match status" value="1"/>
</dbReference>
<reference evidence="2" key="1">
    <citation type="submission" date="2023-06" db="EMBL/GenBank/DDBJ databases">
        <title>Genome-scale phylogeny and comparative genomics of the fungal order Sordariales.</title>
        <authorList>
            <consortium name="Lawrence Berkeley National Laboratory"/>
            <person name="Hensen N."/>
            <person name="Bonometti L."/>
            <person name="Westerberg I."/>
            <person name="Brannstrom I.O."/>
            <person name="Guillou S."/>
            <person name="Cros-Aarteil S."/>
            <person name="Calhoun S."/>
            <person name="Haridas S."/>
            <person name="Kuo A."/>
            <person name="Mondo S."/>
            <person name="Pangilinan J."/>
            <person name="Riley R."/>
            <person name="Labutti K."/>
            <person name="Andreopoulos B."/>
            <person name="Lipzen A."/>
            <person name="Chen C."/>
            <person name="Yanf M."/>
            <person name="Daum C."/>
            <person name="Ng V."/>
            <person name="Clum A."/>
            <person name="Steindorff A."/>
            <person name="Ohm R."/>
            <person name="Martin F."/>
            <person name="Silar P."/>
            <person name="Natvig D."/>
            <person name="Lalanne C."/>
            <person name="Gautier V."/>
            <person name="Ament-Velasquez S.L."/>
            <person name="Kruys A."/>
            <person name="Hutchinson M.I."/>
            <person name="Powell A.J."/>
            <person name="Barry K."/>
            <person name="Miller A.N."/>
            <person name="Grigoriev I.V."/>
            <person name="Debuchy R."/>
            <person name="Gladieux P."/>
            <person name="Thoren M.H."/>
            <person name="Johannesson H."/>
        </authorList>
    </citation>
    <scope>NUCLEOTIDE SEQUENCE</scope>
    <source>
        <strain evidence="2">CBS 540.89</strain>
    </source>
</reference>
<gene>
    <name evidence="2" type="ORF">B0T21DRAFT_357506</name>
</gene>
<dbReference type="SUPFAM" id="SSF48403">
    <property type="entry name" value="Ankyrin repeat"/>
    <property type="match status" value="1"/>
</dbReference>
<keyword evidence="3" id="KW-1185">Reference proteome</keyword>
<dbReference type="PROSITE" id="PS51186">
    <property type="entry name" value="GNAT"/>
    <property type="match status" value="1"/>
</dbReference>
<dbReference type="InterPro" id="IPR000182">
    <property type="entry name" value="GNAT_dom"/>
</dbReference>
<name>A0AA40K3A7_9PEZI</name>
<evidence type="ECO:0000259" key="1">
    <source>
        <dbReference type="PROSITE" id="PS51186"/>
    </source>
</evidence>
<dbReference type="Gene3D" id="1.25.40.20">
    <property type="entry name" value="Ankyrin repeat-containing domain"/>
    <property type="match status" value="1"/>
</dbReference>
<dbReference type="Gene3D" id="3.40.630.30">
    <property type="match status" value="1"/>
</dbReference>
<dbReference type="Proteomes" id="UP001172159">
    <property type="component" value="Unassembled WGS sequence"/>
</dbReference>
<dbReference type="InterPro" id="IPR016181">
    <property type="entry name" value="Acyl_CoA_acyltransferase"/>
</dbReference>
<protein>
    <recommendedName>
        <fullName evidence="1">N-acetyltransferase domain-containing protein</fullName>
    </recommendedName>
</protein>
<sequence length="293" mass="33181">MIDRLYVHPDWRGEGLGTRVVNTLLEESFQTIVKKNGLPITLYAFVHPGALPEEISRVTTNTNLHRRQVLSYVVSASECFWRAQGFRRVGRSTWFAYTTDPEHPSKRLGASEDAALSDSIETKPLSEGYLRPPVIPVHMTALVRDMSKHHKTDGHCTSLLKAVMPKDRTHDDWLVRDEFGNTLLHLAAVSSKPEAIKFLLTCKPDLAEIRNMRGETPLEALKRYMESTRCREKREKSVLRAPYKSFEGFGQETIDSLCRLNRIPCVNLSGLTEEAVADIEEHSKLVQQVQGGQ</sequence>
<dbReference type="Pfam" id="PF00583">
    <property type="entry name" value="Acetyltransf_1"/>
    <property type="match status" value="1"/>
</dbReference>
<dbReference type="CDD" id="cd04301">
    <property type="entry name" value="NAT_SF"/>
    <property type="match status" value="1"/>
</dbReference>
<evidence type="ECO:0000313" key="3">
    <source>
        <dbReference type="Proteomes" id="UP001172159"/>
    </source>
</evidence>
<dbReference type="EMBL" id="JAUKTV010000002">
    <property type="protein sequence ID" value="KAK0744270.1"/>
    <property type="molecule type" value="Genomic_DNA"/>
</dbReference>
<organism evidence="2 3">
    <name type="scientific">Apiosordaria backusii</name>
    <dbReference type="NCBI Taxonomy" id="314023"/>
    <lineage>
        <taxon>Eukaryota</taxon>
        <taxon>Fungi</taxon>
        <taxon>Dikarya</taxon>
        <taxon>Ascomycota</taxon>
        <taxon>Pezizomycotina</taxon>
        <taxon>Sordariomycetes</taxon>
        <taxon>Sordariomycetidae</taxon>
        <taxon>Sordariales</taxon>
        <taxon>Lasiosphaeriaceae</taxon>
        <taxon>Apiosordaria</taxon>
    </lineage>
</organism>
<comment type="caution">
    <text evidence="2">The sequence shown here is derived from an EMBL/GenBank/DDBJ whole genome shotgun (WGS) entry which is preliminary data.</text>
</comment>
<dbReference type="Pfam" id="PF13606">
    <property type="entry name" value="Ank_3"/>
    <property type="match status" value="1"/>
</dbReference>
<feature type="domain" description="N-acetyltransferase" evidence="1">
    <location>
        <begin position="1"/>
        <end position="109"/>
    </location>
</feature>
<dbReference type="AlphaFoldDB" id="A0AA40K3A7"/>
<dbReference type="InterPro" id="IPR036770">
    <property type="entry name" value="Ankyrin_rpt-contain_sf"/>
</dbReference>
<dbReference type="GO" id="GO:0016747">
    <property type="term" value="F:acyltransferase activity, transferring groups other than amino-acyl groups"/>
    <property type="evidence" value="ECO:0007669"/>
    <property type="project" value="InterPro"/>
</dbReference>
<dbReference type="InterPro" id="IPR002110">
    <property type="entry name" value="Ankyrin_rpt"/>
</dbReference>
<proteinExistence type="predicted"/>
<accession>A0AA40K3A7</accession>